<feature type="transmembrane region" description="Helical" evidence="1">
    <location>
        <begin position="21"/>
        <end position="37"/>
    </location>
</feature>
<accession>J2IFF4</accession>
<dbReference type="EMBL" id="ALAB01000024">
    <property type="protein sequence ID" value="EJI85454.1"/>
    <property type="molecule type" value="Genomic_DNA"/>
</dbReference>
<evidence type="ECO:0000313" key="3">
    <source>
        <dbReference type="Proteomes" id="UP000012043"/>
    </source>
</evidence>
<keyword evidence="1" id="KW-1133">Transmembrane helix</keyword>
<reference evidence="2 3" key="1">
    <citation type="journal article" date="2012" name="J. Bacteriol.">
        <title>Genome Sequence of Pectin-Degrading Alishewanella aestuarii Strain B11T, Isolated from Tidal Flat Sediment.</title>
        <authorList>
            <person name="Jung J."/>
            <person name="Choi S."/>
            <person name="Chun J."/>
            <person name="Park W."/>
        </authorList>
    </citation>
    <scope>NUCLEOTIDE SEQUENCE [LARGE SCALE GENOMIC DNA]</scope>
    <source>
        <strain evidence="2 3">B11</strain>
    </source>
</reference>
<name>J2IFF4_9ALTE</name>
<organism evidence="2 3">
    <name type="scientific">Alishewanella aestuarii B11</name>
    <dbReference type="NCBI Taxonomy" id="1197174"/>
    <lineage>
        <taxon>Bacteria</taxon>
        <taxon>Pseudomonadati</taxon>
        <taxon>Pseudomonadota</taxon>
        <taxon>Gammaproteobacteria</taxon>
        <taxon>Alteromonadales</taxon>
        <taxon>Alteromonadaceae</taxon>
        <taxon>Alishewanella</taxon>
    </lineage>
</organism>
<gene>
    <name evidence="2" type="ORF">AEST_17930</name>
</gene>
<evidence type="ECO:0000256" key="1">
    <source>
        <dbReference type="SAM" id="Phobius"/>
    </source>
</evidence>
<dbReference type="Proteomes" id="UP000012043">
    <property type="component" value="Unassembled WGS sequence"/>
</dbReference>
<keyword evidence="3" id="KW-1185">Reference proteome</keyword>
<comment type="caution">
    <text evidence="2">The sequence shown here is derived from an EMBL/GenBank/DDBJ whole genome shotgun (WGS) entry which is preliminary data.</text>
</comment>
<sequence length="78" mass="8947">MLAYTLVMGEEKLHMRKSKPVLVAAGLIWILIGWVYVQNGMPNVAEDAFRHNLLEFADLLLPQLLPVIPSCICHRYWV</sequence>
<proteinExistence type="predicted"/>
<keyword evidence="1" id="KW-0812">Transmembrane</keyword>
<protein>
    <submittedName>
        <fullName evidence="2">Na+/H+ antiporter</fullName>
    </submittedName>
</protein>
<dbReference type="PATRIC" id="fig|1197174.4.peg.1753"/>
<keyword evidence="1" id="KW-0472">Membrane</keyword>
<dbReference type="AlphaFoldDB" id="J2IFF4"/>
<evidence type="ECO:0000313" key="2">
    <source>
        <dbReference type="EMBL" id="EJI85454.1"/>
    </source>
</evidence>